<dbReference type="Proteomes" id="UP001378960">
    <property type="component" value="Unassembled WGS sequence"/>
</dbReference>
<dbReference type="FunFam" id="1.10.472.80:FF:000001">
    <property type="entry name" value="TBC1 domain family member 22B"/>
    <property type="match status" value="1"/>
</dbReference>
<dbReference type="SMART" id="SM00164">
    <property type="entry name" value="TBC"/>
    <property type="match status" value="1"/>
</dbReference>
<dbReference type="GO" id="GO:0071889">
    <property type="term" value="F:14-3-3 protein binding"/>
    <property type="evidence" value="ECO:0007669"/>
    <property type="project" value="UniProtKB-ARBA"/>
</dbReference>
<dbReference type="EMBL" id="BTGB01000001">
    <property type="protein sequence ID" value="GMM44906.1"/>
    <property type="molecule type" value="Genomic_DNA"/>
</dbReference>
<dbReference type="GO" id="GO:0005096">
    <property type="term" value="F:GTPase activator activity"/>
    <property type="evidence" value="ECO:0007669"/>
    <property type="project" value="UniProtKB-KW"/>
</dbReference>
<dbReference type="SUPFAM" id="SSF47923">
    <property type="entry name" value="Ypt/Rab-GAP domain of gyp1p"/>
    <property type="match status" value="2"/>
</dbReference>
<feature type="region of interest" description="Disordered" evidence="3">
    <location>
        <begin position="70"/>
        <end position="162"/>
    </location>
</feature>
<dbReference type="GO" id="GO:0005795">
    <property type="term" value="C:Golgi stack"/>
    <property type="evidence" value="ECO:0007669"/>
    <property type="project" value="UniProtKB-SubCell"/>
</dbReference>
<keyword evidence="2" id="KW-0343">GTPase activation</keyword>
<gene>
    <name evidence="5" type="ORF">DAPK24_014810</name>
</gene>
<comment type="subcellular location">
    <subcellularLocation>
        <location evidence="1">Golgi apparatus</location>
        <location evidence="1">Golgi stack</location>
    </subcellularLocation>
</comment>
<feature type="domain" description="Rab-GAP TBC" evidence="4">
    <location>
        <begin position="298"/>
        <end position="521"/>
    </location>
</feature>
<feature type="region of interest" description="Disordered" evidence="3">
    <location>
        <begin position="32"/>
        <end position="56"/>
    </location>
</feature>
<dbReference type="InterPro" id="IPR000195">
    <property type="entry name" value="Rab-GAP-TBC_dom"/>
</dbReference>
<dbReference type="InterPro" id="IPR035969">
    <property type="entry name" value="Rab-GAP_TBC_sf"/>
</dbReference>
<sequence>MWKKGYYQPTGQDLQNSGDFLFDNNSFNYESDVQNDGLMNGKNNKSNNGNELKSSSLSSKGFFKAISALTHSDTSPKQPSSAHRARKDIAEQPGMHAKSFLDSVRDRSKVRSMSPDRSSMSSSRSNRSSSSLSITRTHSNTLSKLGLSKTTPKRLNESPFIDSDDDWDDTLDDCIQRDNSTISLKNTPNNSQAYGLDRLSLKDDRIAAQEDYVKIDSNGNCLDDLNIDSNKVQEIPEEVNELYPFLKKNYEDIMKDPFVILSTQNAPIDDVIKYNKIVKSLTQTSFDLTNLKMHTWGGIPSSLRSLVWQILVGYLSTNVSTRLTVLSRKRKEYANSISRLFKSQRDQALWHQIKIDVLRTNPSIKLYSYETTHTSLEKILYLWAVRHPASGYVQGINDLVTPLFHVFLKHYLSSKIDVNEFDPQCLPKELLNIIEADTYWCLTKILDTIQDNFIHEQPGIIRQINELKNLIKRDEPRLSNHFEKENLDFIQFAFRWMNCMLMREFKLDLIIRMWDTYLSNFPIGFSQFHIYVCCAFLRRFSSHIMDMEFQDIIMFLQDTSKTEDWTEDDIEMMLSEAYVWQSLYENASAHLK</sequence>
<keyword evidence="6" id="KW-1185">Reference proteome</keyword>
<feature type="compositionally biased region" description="Polar residues" evidence="3">
    <location>
        <begin position="70"/>
        <end position="81"/>
    </location>
</feature>
<reference evidence="5 6" key="1">
    <citation type="journal article" date="2023" name="Elife">
        <title>Identification of key yeast species and microbe-microbe interactions impacting larval growth of Drosophila in the wild.</title>
        <authorList>
            <person name="Mure A."/>
            <person name="Sugiura Y."/>
            <person name="Maeda R."/>
            <person name="Honda K."/>
            <person name="Sakurai N."/>
            <person name="Takahashi Y."/>
            <person name="Watada M."/>
            <person name="Katoh T."/>
            <person name="Gotoh A."/>
            <person name="Gotoh Y."/>
            <person name="Taniguchi I."/>
            <person name="Nakamura K."/>
            <person name="Hayashi T."/>
            <person name="Katayama T."/>
            <person name="Uemura T."/>
            <person name="Hattori Y."/>
        </authorList>
    </citation>
    <scope>NUCLEOTIDE SEQUENCE [LARGE SCALE GENOMIC DNA]</scope>
    <source>
        <strain evidence="5 6">PK-24</strain>
    </source>
</reference>
<name>A0AAV5R2Q2_PICKL</name>
<dbReference type="Gene3D" id="1.10.472.80">
    <property type="entry name" value="Ypt/Rab-GAP domain of gyp1p, domain 3"/>
    <property type="match status" value="1"/>
</dbReference>
<protein>
    <submittedName>
        <fullName evidence="5">GTPase-activating protein</fullName>
    </submittedName>
</protein>
<dbReference type="PROSITE" id="PS50086">
    <property type="entry name" value="TBC_RABGAP"/>
    <property type="match status" value="1"/>
</dbReference>
<dbReference type="FunFam" id="1.10.8.270:FF:000004">
    <property type="entry name" value="TBC1 domain family, member 22B"/>
    <property type="match status" value="1"/>
</dbReference>
<evidence type="ECO:0000256" key="2">
    <source>
        <dbReference type="ARBA" id="ARBA00022468"/>
    </source>
</evidence>
<dbReference type="PANTHER" id="PTHR22957">
    <property type="entry name" value="TBC1 DOMAIN FAMILY MEMBER GTPASE-ACTIVATING PROTEIN"/>
    <property type="match status" value="1"/>
</dbReference>
<feature type="compositionally biased region" description="Polar residues" evidence="3">
    <location>
        <begin position="134"/>
        <end position="143"/>
    </location>
</feature>
<dbReference type="AlphaFoldDB" id="A0AAV5R2Q2"/>
<accession>A0AAV5R2Q2</accession>
<organism evidence="5 6">
    <name type="scientific">Pichia kluyveri</name>
    <name type="common">Yeast</name>
    <dbReference type="NCBI Taxonomy" id="36015"/>
    <lineage>
        <taxon>Eukaryota</taxon>
        <taxon>Fungi</taxon>
        <taxon>Dikarya</taxon>
        <taxon>Ascomycota</taxon>
        <taxon>Saccharomycotina</taxon>
        <taxon>Pichiomycetes</taxon>
        <taxon>Pichiales</taxon>
        <taxon>Pichiaceae</taxon>
        <taxon>Pichia</taxon>
    </lineage>
</organism>
<dbReference type="Pfam" id="PF00566">
    <property type="entry name" value="RabGAP-TBC"/>
    <property type="match status" value="1"/>
</dbReference>
<dbReference type="PANTHER" id="PTHR22957:SF26">
    <property type="entry name" value="LD44506P"/>
    <property type="match status" value="1"/>
</dbReference>
<evidence type="ECO:0000259" key="4">
    <source>
        <dbReference type="PROSITE" id="PS50086"/>
    </source>
</evidence>
<comment type="caution">
    <text evidence="5">The sequence shown here is derived from an EMBL/GenBank/DDBJ whole genome shotgun (WGS) entry which is preliminary data.</text>
</comment>
<proteinExistence type="predicted"/>
<feature type="compositionally biased region" description="Low complexity" evidence="3">
    <location>
        <begin position="111"/>
        <end position="133"/>
    </location>
</feature>
<feature type="compositionally biased region" description="Low complexity" evidence="3">
    <location>
        <begin position="37"/>
        <end position="56"/>
    </location>
</feature>
<dbReference type="Gene3D" id="1.10.8.270">
    <property type="entry name" value="putative rabgap domain of human tbc1 domain family member 14 like domains"/>
    <property type="match status" value="1"/>
</dbReference>
<evidence type="ECO:0000313" key="6">
    <source>
        <dbReference type="Proteomes" id="UP001378960"/>
    </source>
</evidence>
<evidence type="ECO:0000313" key="5">
    <source>
        <dbReference type="EMBL" id="GMM44906.1"/>
    </source>
</evidence>
<evidence type="ECO:0000256" key="1">
    <source>
        <dbReference type="ARBA" id="ARBA00004348"/>
    </source>
</evidence>
<evidence type="ECO:0000256" key="3">
    <source>
        <dbReference type="SAM" id="MobiDB-lite"/>
    </source>
</evidence>